<name>A0A918LUD8_9ACTN</name>
<reference evidence="2" key="1">
    <citation type="journal article" date="2014" name="Int. J. Syst. Evol. Microbiol.">
        <title>Complete genome sequence of Corynebacterium casei LMG S-19264T (=DSM 44701T), isolated from a smear-ripened cheese.</title>
        <authorList>
            <consortium name="US DOE Joint Genome Institute (JGI-PGF)"/>
            <person name="Walter F."/>
            <person name="Albersmeier A."/>
            <person name="Kalinowski J."/>
            <person name="Ruckert C."/>
        </authorList>
    </citation>
    <scope>NUCLEOTIDE SEQUENCE</scope>
    <source>
        <strain evidence="2">JCM 3172</strain>
    </source>
</reference>
<gene>
    <name evidence="2" type="ORF">GCM10014713_51280</name>
</gene>
<organism evidence="2 3">
    <name type="scientific">Streptomyces purpureus</name>
    <dbReference type="NCBI Taxonomy" id="1951"/>
    <lineage>
        <taxon>Bacteria</taxon>
        <taxon>Bacillati</taxon>
        <taxon>Actinomycetota</taxon>
        <taxon>Actinomycetes</taxon>
        <taxon>Kitasatosporales</taxon>
        <taxon>Streptomycetaceae</taxon>
        <taxon>Streptomyces</taxon>
    </lineage>
</organism>
<comment type="caution">
    <text evidence="2">The sequence shown here is derived from an EMBL/GenBank/DDBJ whole genome shotgun (WGS) entry which is preliminary data.</text>
</comment>
<keyword evidence="3" id="KW-1185">Reference proteome</keyword>
<feature type="compositionally biased region" description="Low complexity" evidence="1">
    <location>
        <begin position="94"/>
        <end position="108"/>
    </location>
</feature>
<reference evidence="2" key="2">
    <citation type="submission" date="2020-09" db="EMBL/GenBank/DDBJ databases">
        <authorList>
            <person name="Sun Q."/>
            <person name="Ohkuma M."/>
        </authorList>
    </citation>
    <scope>NUCLEOTIDE SEQUENCE</scope>
    <source>
        <strain evidence="2">JCM 3172</strain>
    </source>
</reference>
<evidence type="ECO:0000256" key="1">
    <source>
        <dbReference type="SAM" id="MobiDB-lite"/>
    </source>
</evidence>
<evidence type="ECO:0000313" key="2">
    <source>
        <dbReference type="EMBL" id="GGT50944.1"/>
    </source>
</evidence>
<protein>
    <submittedName>
        <fullName evidence="2">Uncharacterized protein</fullName>
    </submittedName>
</protein>
<evidence type="ECO:0000313" key="3">
    <source>
        <dbReference type="Proteomes" id="UP000619486"/>
    </source>
</evidence>
<dbReference type="RefSeq" id="WP_189203929.1">
    <property type="nucleotide sequence ID" value="NZ_BMQQ01000023.1"/>
</dbReference>
<dbReference type="Proteomes" id="UP000619486">
    <property type="component" value="Unassembled WGS sequence"/>
</dbReference>
<dbReference type="EMBL" id="BMQQ01000023">
    <property type="protein sequence ID" value="GGT50944.1"/>
    <property type="molecule type" value="Genomic_DNA"/>
</dbReference>
<feature type="compositionally biased region" description="Polar residues" evidence="1">
    <location>
        <begin position="74"/>
        <end position="88"/>
    </location>
</feature>
<dbReference type="AlphaFoldDB" id="A0A918LUD8"/>
<sequence>MPRGPALGTLRLSEPLRRERRRILHTVHDRLEEVAEQERRTAATLTAERSRGVDDPIALFVAGARAYLEGTWTTEGSADSSWRTTAPRGSTPCAASGTARGSGATPGS</sequence>
<accession>A0A918LUD8</accession>
<proteinExistence type="predicted"/>
<feature type="region of interest" description="Disordered" evidence="1">
    <location>
        <begin position="74"/>
        <end position="108"/>
    </location>
</feature>